<feature type="signal peptide" evidence="1">
    <location>
        <begin position="1"/>
        <end position="28"/>
    </location>
</feature>
<gene>
    <name evidence="3" type="ORF">PVT71_23340</name>
</gene>
<accession>A0AAU8AQP5</accession>
<dbReference type="SUPFAM" id="SSF53850">
    <property type="entry name" value="Periplasmic binding protein-like II"/>
    <property type="match status" value="1"/>
</dbReference>
<dbReference type="PANTHER" id="PTHR31528">
    <property type="entry name" value="4-AMINO-5-HYDROXYMETHYL-2-METHYLPYRIMIDINE PHOSPHATE SYNTHASE THI11-RELATED"/>
    <property type="match status" value="1"/>
</dbReference>
<feature type="domain" description="SsuA/THI5-like" evidence="2">
    <location>
        <begin position="45"/>
        <end position="257"/>
    </location>
</feature>
<dbReference type="RefSeq" id="WP_353475917.1">
    <property type="nucleotide sequence ID" value="NZ_CP123386.1"/>
</dbReference>
<dbReference type="AlphaFoldDB" id="A0AAU8AQP5"/>
<proteinExistence type="predicted"/>
<protein>
    <submittedName>
        <fullName evidence="3">ABC transporter substrate-binding protein</fullName>
    </submittedName>
</protein>
<dbReference type="InterPro" id="IPR027939">
    <property type="entry name" value="NMT1/THI5"/>
</dbReference>
<keyword evidence="3" id="KW-0614">Plasmid</keyword>
<geneLocation type="plasmid" evidence="3">
    <name>unnamed1</name>
</geneLocation>
<sequence length="330" mass="34350">MMPTKFPSAMLVAGAVAGLTAAAGPAQAADQVDFQLDWTPGGISAAYYLGLDQGCFSDQDIDVTISRGYGAADAVTKVATGVADFSVTDLGTIIGTIAESGAPVKAIVPIVSQNPASIAVLEDSPIQTLADLQGRTIGTSVGNAAFSFLPLGMEMAGADMDAVKVETADGSALNGLLLQGRIDALASYVTSVVGIQALAENAGKKVRAIYYGDGLDIYNASIFTSDKLIAENPDLVKRFKAAVQCTYDAARDDPEAAIDAIVAHVDGTLRESQARMVPNSLAFAFDNAVFEKNGYDFDMARVAHNIEVVDKVTPLSKPLTAEDVVYQVAE</sequence>
<dbReference type="Gene3D" id="3.40.190.10">
    <property type="entry name" value="Periplasmic binding protein-like II"/>
    <property type="match status" value="2"/>
</dbReference>
<name>A0AAU8AQP5_9RHOB</name>
<dbReference type="GO" id="GO:0009228">
    <property type="term" value="P:thiamine biosynthetic process"/>
    <property type="evidence" value="ECO:0007669"/>
    <property type="project" value="InterPro"/>
</dbReference>
<evidence type="ECO:0000313" key="3">
    <source>
        <dbReference type="EMBL" id="XCC97026.1"/>
    </source>
</evidence>
<reference evidence="3" key="1">
    <citation type="submission" date="2023-02" db="EMBL/GenBank/DDBJ databases">
        <title>Description and genomic characterization of Salipiger bruguierae sp. nov., isolated from the sediment of mangrove plant Bruguiera sexangula.</title>
        <authorList>
            <person name="Long M."/>
        </authorList>
    </citation>
    <scope>NUCLEOTIDE SEQUENCE</scope>
    <source>
        <strain evidence="3">H15</strain>
        <plasmid evidence="3">unnamed1</plasmid>
    </source>
</reference>
<dbReference type="PANTHER" id="PTHR31528:SF15">
    <property type="entry name" value="RIBOFLAVIN-BINDING PROTEIN RIBY"/>
    <property type="match status" value="1"/>
</dbReference>
<evidence type="ECO:0000259" key="2">
    <source>
        <dbReference type="Pfam" id="PF09084"/>
    </source>
</evidence>
<dbReference type="Pfam" id="PF09084">
    <property type="entry name" value="NMT1"/>
    <property type="match status" value="1"/>
</dbReference>
<dbReference type="InterPro" id="IPR015168">
    <property type="entry name" value="SsuA/THI5"/>
</dbReference>
<evidence type="ECO:0000256" key="1">
    <source>
        <dbReference type="SAM" id="SignalP"/>
    </source>
</evidence>
<keyword evidence="1" id="KW-0732">Signal</keyword>
<organism evidence="3">
    <name type="scientific">Alloyangia sp. H15</name>
    <dbReference type="NCBI Taxonomy" id="3029062"/>
    <lineage>
        <taxon>Bacteria</taxon>
        <taxon>Pseudomonadati</taxon>
        <taxon>Pseudomonadota</taxon>
        <taxon>Alphaproteobacteria</taxon>
        <taxon>Rhodobacterales</taxon>
        <taxon>Roseobacteraceae</taxon>
        <taxon>Alloyangia</taxon>
    </lineage>
</organism>
<feature type="chain" id="PRO_5043941625" evidence="1">
    <location>
        <begin position="29"/>
        <end position="330"/>
    </location>
</feature>
<dbReference type="EMBL" id="CP123386">
    <property type="protein sequence ID" value="XCC97026.1"/>
    <property type="molecule type" value="Genomic_DNA"/>
</dbReference>